<keyword evidence="5 17" id="KW-1003">Cell membrane</keyword>
<evidence type="ECO:0000256" key="7">
    <source>
        <dbReference type="ARBA" id="ARBA00022801"/>
    </source>
</evidence>
<feature type="transmembrane region" description="Helical" evidence="17">
    <location>
        <begin position="252"/>
        <end position="273"/>
    </location>
</feature>
<evidence type="ECO:0000256" key="2">
    <source>
        <dbReference type="ARBA" id="ARBA00010621"/>
    </source>
</evidence>
<keyword evidence="11 17" id="KW-0472">Membrane</keyword>
<dbReference type="AlphaFoldDB" id="U2FF52"/>
<evidence type="ECO:0000256" key="13">
    <source>
        <dbReference type="ARBA" id="ARBA00023316"/>
    </source>
</evidence>
<dbReference type="GO" id="GO:0050380">
    <property type="term" value="F:undecaprenyl-diphosphatase activity"/>
    <property type="evidence" value="ECO:0007669"/>
    <property type="project" value="UniProtKB-UniRule"/>
</dbReference>
<keyword evidence="9 17" id="KW-0573">Peptidoglycan synthesis</keyword>
<dbReference type="eggNOG" id="COG1968">
    <property type="taxonomic scope" value="Bacteria"/>
</dbReference>
<dbReference type="OrthoDB" id="9808289at2"/>
<dbReference type="PANTHER" id="PTHR30622">
    <property type="entry name" value="UNDECAPRENYL-DIPHOSPHATASE"/>
    <property type="match status" value="1"/>
</dbReference>
<evidence type="ECO:0000256" key="3">
    <source>
        <dbReference type="ARBA" id="ARBA00012374"/>
    </source>
</evidence>
<feature type="transmembrane region" description="Helical" evidence="17">
    <location>
        <begin position="227"/>
        <end position="245"/>
    </location>
</feature>
<dbReference type="STRING" id="1033810.HLPCO_002452"/>
<dbReference type="FunCoup" id="U2FF52">
    <property type="interactions" value="281"/>
</dbReference>
<dbReference type="GO" id="GO:0008360">
    <property type="term" value="P:regulation of cell shape"/>
    <property type="evidence" value="ECO:0007669"/>
    <property type="project" value="UniProtKB-KW"/>
</dbReference>
<evidence type="ECO:0000256" key="9">
    <source>
        <dbReference type="ARBA" id="ARBA00022984"/>
    </source>
</evidence>
<evidence type="ECO:0000256" key="1">
    <source>
        <dbReference type="ARBA" id="ARBA00004651"/>
    </source>
</evidence>
<evidence type="ECO:0000256" key="4">
    <source>
        <dbReference type="ARBA" id="ARBA00021581"/>
    </source>
</evidence>
<dbReference type="GO" id="GO:0005886">
    <property type="term" value="C:plasma membrane"/>
    <property type="evidence" value="ECO:0007669"/>
    <property type="project" value="UniProtKB-SubCell"/>
</dbReference>
<evidence type="ECO:0000256" key="17">
    <source>
        <dbReference type="HAMAP-Rule" id="MF_01006"/>
    </source>
</evidence>
<comment type="similarity">
    <text evidence="2 17">Belongs to the UppP family.</text>
</comment>
<evidence type="ECO:0000256" key="5">
    <source>
        <dbReference type="ARBA" id="ARBA00022475"/>
    </source>
</evidence>
<evidence type="ECO:0000256" key="10">
    <source>
        <dbReference type="ARBA" id="ARBA00022989"/>
    </source>
</evidence>
<dbReference type="Pfam" id="PF02673">
    <property type="entry name" value="BacA"/>
    <property type="match status" value="1"/>
</dbReference>
<evidence type="ECO:0000256" key="15">
    <source>
        <dbReference type="ARBA" id="ARBA00032932"/>
    </source>
</evidence>
<keyword evidence="12 17" id="KW-0046">Antibiotic resistance</keyword>
<accession>U2FF52</accession>
<evidence type="ECO:0000256" key="12">
    <source>
        <dbReference type="ARBA" id="ARBA00023251"/>
    </source>
</evidence>
<comment type="caution">
    <text evidence="18">The sequence shown here is derived from an EMBL/GenBank/DDBJ whole genome shotgun (WGS) entry which is preliminary data.</text>
</comment>
<feature type="transmembrane region" description="Helical" evidence="17">
    <location>
        <begin position="91"/>
        <end position="109"/>
    </location>
</feature>
<dbReference type="InParanoid" id="U2FF52"/>
<evidence type="ECO:0000256" key="8">
    <source>
        <dbReference type="ARBA" id="ARBA00022960"/>
    </source>
</evidence>
<organism evidence="18 19">
    <name type="scientific">Haloplasma contractile SSD-17B</name>
    <dbReference type="NCBI Taxonomy" id="1033810"/>
    <lineage>
        <taxon>Bacteria</taxon>
        <taxon>Bacillati</taxon>
        <taxon>Mycoplasmatota</taxon>
        <taxon>Mollicutes</taxon>
        <taxon>Haloplasmatales</taxon>
        <taxon>Haloplasmataceae</taxon>
        <taxon>Haloplasma</taxon>
    </lineage>
</organism>
<reference evidence="18 19" key="2">
    <citation type="journal article" date="2013" name="PLoS ONE">
        <title>INDIGO - INtegrated Data Warehouse of MIcrobial GenOmes with Examples from the Red Sea Extremophiles.</title>
        <authorList>
            <person name="Alam I."/>
            <person name="Antunes A."/>
            <person name="Kamau A.A."/>
            <person name="Ba Alawi W."/>
            <person name="Kalkatawi M."/>
            <person name="Stingl U."/>
            <person name="Bajic V.B."/>
        </authorList>
    </citation>
    <scope>NUCLEOTIDE SEQUENCE [LARGE SCALE GENOMIC DNA]</scope>
    <source>
        <strain evidence="18 19">SSD-17B</strain>
    </source>
</reference>
<dbReference type="EMBL" id="AFNU02000010">
    <property type="protein sequence ID" value="ERJ11540.1"/>
    <property type="molecule type" value="Genomic_DNA"/>
</dbReference>
<comment type="subcellular location">
    <subcellularLocation>
        <location evidence="1 17">Cell membrane</location>
        <topology evidence="1 17">Multi-pass membrane protein</topology>
    </subcellularLocation>
</comment>
<dbReference type="HAMAP" id="MF_01006">
    <property type="entry name" value="Undec_diphosphatase"/>
    <property type="match status" value="1"/>
</dbReference>
<keyword evidence="13 17" id="KW-0961">Cell wall biogenesis/degradation</keyword>
<evidence type="ECO:0000256" key="6">
    <source>
        <dbReference type="ARBA" id="ARBA00022692"/>
    </source>
</evidence>
<comment type="miscellaneous">
    <text evidence="17">Bacitracin is thought to be involved in the inhibition of peptidoglycan synthesis by sequestering undecaprenyl diphosphate, thereby reducing the pool of lipid carrier available.</text>
</comment>
<dbReference type="GO" id="GO:0009252">
    <property type="term" value="P:peptidoglycan biosynthetic process"/>
    <property type="evidence" value="ECO:0007669"/>
    <property type="project" value="UniProtKB-KW"/>
</dbReference>
<sequence>MEFLNELVKFILLGLLQGFTEPLPISSSGHLVLFQEILGVDNPGLSFEAIVNFGSLIAILIFYKDTVKQLIVGFFKYILSRDEMYLRDFRYSLFIVIGTIPAVIVGLLFEDHIESLKSVKTVGIALLVTALALFIIRNMKGKKSFEHVNLSDSIIIGLAQVVALLPGISRSGATVVAGMSRKLDIDNALRFSFMLYIPISVGAFVMGMKDVFTESLFTGTDLINLPVAFIVSIIATYISVGWFLDIMKRSKLIYFSIYCFVVGTTAIILDLIIL</sequence>
<dbReference type="GO" id="GO:0071555">
    <property type="term" value="P:cell wall organization"/>
    <property type="evidence" value="ECO:0007669"/>
    <property type="project" value="UniProtKB-KW"/>
</dbReference>
<dbReference type="Proteomes" id="UP000005707">
    <property type="component" value="Unassembled WGS sequence"/>
</dbReference>
<dbReference type="InterPro" id="IPR003824">
    <property type="entry name" value="UppP"/>
</dbReference>
<protein>
    <recommendedName>
        <fullName evidence="4 17">Undecaprenyl-diphosphatase</fullName>
        <ecNumber evidence="3 17">3.6.1.27</ecNumber>
    </recommendedName>
    <alternativeName>
        <fullName evidence="15 17">Bacitracin resistance protein</fullName>
    </alternativeName>
    <alternativeName>
        <fullName evidence="14 17">Undecaprenyl pyrophosphate phosphatase</fullName>
    </alternativeName>
</protein>
<evidence type="ECO:0000256" key="16">
    <source>
        <dbReference type="ARBA" id="ARBA00047594"/>
    </source>
</evidence>
<dbReference type="RefSeq" id="WP_008827098.1">
    <property type="nucleotide sequence ID" value="NZ_AFNU02000010.1"/>
</dbReference>
<keyword evidence="6 17" id="KW-0812">Transmembrane</keyword>
<dbReference type="PANTHER" id="PTHR30622:SF2">
    <property type="entry name" value="UNDECAPRENYL-DIPHOSPHATASE"/>
    <property type="match status" value="1"/>
</dbReference>
<comment type="function">
    <text evidence="17">Catalyzes the dephosphorylation of undecaprenyl diphosphate (UPP). Confers resistance to bacitracin.</text>
</comment>
<feature type="transmembrane region" description="Helical" evidence="17">
    <location>
        <begin position="115"/>
        <end position="136"/>
    </location>
</feature>
<keyword evidence="10 17" id="KW-1133">Transmembrane helix</keyword>
<dbReference type="GO" id="GO:0046677">
    <property type="term" value="P:response to antibiotic"/>
    <property type="evidence" value="ECO:0007669"/>
    <property type="project" value="UniProtKB-UniRule"/>
</dbReference>
<evidence type="ECO:0000313" key="19">
    <source>
        <dbReference type="Proteomes" id="UP000005707"/>
    </source>
</evidence>
<dbReference type="EC" id="3.6.1.27" evidence="3 17"/>
<evidence type="ECO:0000256" key="14">
    <source>
        <dbReference type="ARBA" id="ARBA00032707"/>
    </source>
</evidence>
<name>U2FF52_9MOLU</name>
<gene>
    <name evidence="18" type="primary">uppP1</name>
    <name evidence="17" type="synonym">uppP</name>
    <name evidence="18" type="ORF">HLPCO_002452</name>
</gene>
<evidence type="ECO:0000313" key="18">
    <source>
        <dbReference type="EMBL" id="ERJ11540.1"/>
    </source>
</evidence>
<feature type="transmembrane region" description="Helical" evidence="17">
    <location>
        <begin position="44"/>
        <end position="63"/>
    </location>
</feature>
<comment type="catalytic activity">
    <reaction evidence="16 17">
        <text>di-trans,octa-cis-undecaprenyl diphosphate + H2O = di-trans,octa-cis-undecaprenyl phosphate + phosphate + H(+)</text>
        <dbReference type="Rhea" id="RHEA:28094"/>
        <dbReference type="ChEBI" id="CHEBI:15377"/>
        <dbReference type="ChEBI" id="CHEBI:15378"/>
        <dbReference type="ChEBI" id="CHEBI:43474"/>
        <dbReference type="ChEBI" id="CHEBI:58405"/>
        <dbReference type="ChEBI" id="CHEBI:60392"/>
        <dbReference type="EC" id="3.6.1.27"/>
    </reaction>
</comment>
<keyword evidence="8 17" id="KW-0133">Cell shape</keyword>
<evidence type="ECO:0000256" key="11">
    <source>
        <dbReference type="ARBA" id="ARBA00023136"/>
    </source>
</evidence>
<keyword evidence="19" id="KW-1185">Reference proteome</keyword>
<keyword evidence="7 17" id="KW-0378">Hydrolase</keyword>
<feature type="transmembrane region" description="Helical" evidence="17">
    <location>
        <begin position="188"/>
        <end position="207"/>
    </location>
</feature>
<reference evidence="18 19" key="1">
    <citation type="journal article" date="2011" name="J. Bacteriol.">
        <title>Genome sequence of Haloplasma contractile, an unusual contractile bacterium from a deep-sea anoxic brine lake.</title>
        <authorList>
            <person name="Antunes A."/>
            <person name="Alam I."/>
            <person name="El Dorry H."/>
            <person name="Siam R."/>
            <person name="Robertson A."/>
            <person name="Bajic V.B."/>
            <person name="Stingl U."/>
        </authorList>
    </citation>
    <scope>NUCLEOTIDE SEQUENCE [LARGE SCALE GENOMIC DNA]</scope>
    <source>
        <strain evidence="18 19">SSD-17B</strain>
    </source>
</reference>
<proteinExistence type="inferred from homology"/>